<dbReference type="EMBL" id="JAYGJQ010000002">
    <property type="protein sequence ID" value="MEA9357610.1"/>
    <property type="molecule type" value="Genomic_DNA"/>
</dbReference>
<evidence type="ECO:0000313" key="3">
    <source>
        <dbReference type="Proteomes" id="UP001302274"/>
    </source>
</evidence>
<dbReference type="RefSeq" id="WP_323577686.1">
    <property type="nucleotide sequence ID" value="NZ_JAYGJQ010000002.1"/>
</dbReference>
<keyword evidence="3" id="KW-1185">Reference proteome</keyword>
<proteinExistence type="predicted"/>
<reference evidence="2 3" key="1">
    <citation type="submission" date="2023-11" db="EMBL/GenBank/DDBJ databases">
        <title>A Novel Polar Bacteriovorax (B. antarcticus) Isolated from the Biocrust in Antarctica.</title>
        <authorList>
            <person name="Mun W."/>
            <person name="Choi S.Y."/>
            <person name="Mitchell R.J."/>
        </authorList>
    </citation>
    <scope>NUCLEOTIDE SEQUENCE [LARGE SCALE GENOMIC DNA]</scope>
    <source>
        <strain evidence="2 3">PP10</strain>
    </source>
</reference>
<evidence type="ECO:0000256" key="1">
    <source>
        <dbReference type="SAM" id="MobiDB-lite"/>
    </source>
</evidence>
<dbReference type="Proteomes" id="UP001302274">
    <property type="component" value="Unassembled WGS sequence"/>
</dbReference>
<comment type="caution">
    <text evidence="2">The sequence shown here is derived from an EMBL/GenBank/DDBJ whole genome shotgun (WGS) entry which is preliminary data.</text>
</comment>
<gene>
    <name evidence="2" type="ORF">SHI21_15380</name>
</gene>
<protein>
    <submittedName>
        <fullName evidence="2">Uncharacterized protein</fullName>
    </submittedName>
</protein>
<evidence type="ECO:0000313" key="2">
    <source>
        <dbReference type="EMBL" id="MEA9357610.1"/>
    </source>
</evidence>
<accession>A0ABU5VX17</accession>
<organism evidence="2 3">
    <name type="scientific">Bacteriovorax antarcticus</name>
    <dbReference type="NCBI Taxonomy" id="3088717"/>
    <lineage>
        <taxon>Bacteria</taxon>
        <taxon>Pseudomonadati</taxon>
        <taxon>Bdellovibrionota</taxon>
        <taxon>Bacteriovoracia</taxon>
        <taxon>Bacteriovoracales</taxon>
        <taxon>Bacteriovoracaceae</taxon>
        <taxon>Bacteriovorax</taxon>
    </lineage>
</organism>
<feature type="region of interest" description="Disordered" evidence="1">
    <location>
        <begin position="633"/>
        <end position="652"/>
    </location>
</feature>
<name>A0ABU5VX17_9BACT</name>
<sequence length="960" mass="107697">MKRNPQQGSVLIGVVLALGFAGFAYVATSTSFFKSITQQKAKTELDVLSKSLTNAIFNYTTYAIKERWCMDDNWGRDQKCGASGSADMKGFVTHPRNLERFLWSKTTLNDMSNRYEKIYGSVPTKALGLSKLEQNISITSLESLGESHPLNLVIDDNIKKCLSSVTVTIEKPMASYYKSQGDEVYLLISVKGNLSANPLNRCSLIKQTPVLKGMVIVYPKTLNQYALIKAEDFKISDYGSSNKGLDFYGPVYVQRHLIIPSAGKYGVSFKDKVRIGEGILQVDGKPFKPDTPGGLDNQYLSQIPTMNGFLNGVSLEAEVDEGLPRLFGGAYDYPTNVNMAMCKSRKDLKDNFSLTKNSRLFVKGSNGSYTFALSESNEFREYIRNGASENGKYIYNTYMQSFVNAQPSTKNQFAVEVKDEPVEVKPIMEAYISVNGREYAKVLLGRSSEAKITFGNKEFYQKQKEILDTEDTTYLDIDKVDLNGLRVDSSLRNAYNSFEDKCDDAKGDDVSIPECKKVKKHNKTEVATDCSTITKNWEKEKCIDTIKELNQRKQNYLTKQHALITDLTNFISSTPAVVLKTSALLSNKEDVKISWENRDSFKYPFVSNIESIKFRFNVYDFAIEESNNTTSGLRAGKNQRLPGPNEYGSNGENAINYEISRDNKGNVQKIETKRNDGTNLDSALASNWGLLKSENKSYYNPEPPGNTPGGSNINYPVDGLSVAEAKDLDKKCEVDTNALPPPSWDVSFTEHTQFSWLYNVTNPGITIVDPAQVKPMPLYTFTSQDMDVGNYQGVPTRSIVKECVVPHDLDLIFGFYVCETLKVESRTRPLNFVGTFIVKNLRIDASALSNGVNFYSLWSTGGIELLREKRHLRREKAKNEECTFTKPGWFTGLDEDTLADYQSCSPAKFLYQGANNFNWTTIDPEIGITDANTQVTTQSKVVNRYRRYGANVIWLRNGAE</sequence>